<keyword evidence="2" id="KW-1185">Reference proteome</keyword>
<accession>A0A7U7JEB6</accession>
<evidence type="ECO:0000313" key="1">
    <source>
        <dbReference type="EMBL" id="CEJ17307.1"/>
    </source>
</evidence>
<name>A0A7U7JEB6_RALSL</name>
<dbReference type="AlphaFoldDB" id="A0A7U7JEB6"/>
<evidence type="ECO:0000313" key="2">
    <source>
        <dbReference type="Proteomes" id="UP000053470"/>
    </source>
</evidence>
<dbReference type="RefSeq" id="WP_003264812.1">
    <property type="nucleotide sequence ID" value="NZ_LN651281.1"/>
</dbReference>
<dbReference type="EMBL" id="LN651281">
    <property type="protein sequence ID" value="CEJ17307.1"/>
    <property type="molecule type" value="Genomic_DNA"/>
</dbReference>
<sequence length="107" mass="11450">MQRRDIKPVASATAGTRMPAWLRQVLEQRAAVRRVRAVELAYRHASGGRVAAPRRSLSLDEVNAALFDAADAEFLASRGEAAFCQAGVVAPPDSLTDETPPDSGEGF</sequence>
<reference evidence="1" key="2">
    <citation type="submission" date="2022-04" db="EMBL/GenBank/DDBJ databases">
        <title>Genomic draft of R. solanacearum strain IPO1609, a phylotype IIB1/biovar 2/race 3 strain isolated from potato in Europe.</title>
        <authorList>
            <person name="Boucher C."/>
            <person name="Carrere S."/>
            <person name="Dossat C."/>
            <person name="Elbaz M."/>
            <person name="Genin S."/>
            <person name="Gouzy J."/>
            <person name="Prior P."/>
            <person name="Segurens B."/>
            <person name="Wincker P."/>
        </authorList>
    </citation>
    <scope>NUCLEOTIDE SEQUENCE</scope>
    <source>
        <strain evidence="1">IPO1609</strain>
    </source>
</reference>
<dbReference type="Proteomes" id="UP000053470">
    <property type="component" value="Unassembled WGS sequence"/>
</dbReference>
<reference evidence="1" key="1">
    <citation type="submission" date="2014-11" db="EMBL/GenBank/DDBJ databases">
        <authorList>
            <person name="Genoscope - CEA"/>
        </authorList>
    </citation>
    <scope>NUCLEOTIDE SEQUENCE</scope>
    <source>
        <strain evidence="1">IPO1609</strain>
    </source>
</reference>
<gene>
    <name evidence="1" type="ORF">RSIPO_05021</name>
</gene>
<organism evidence="1 2">
    <name type="scientific">Ralstonia solanacearum IPO1609</name>
    <dbReference type="NCBI Taxonomy" id="564066"/>
    <lineage>
        <taxon>Bacteria</taxon>
        <taxon>Pseudomonadati</taxon>
        <taxon>Pseudomonadota</taxon>
        <taxon>Betaproteobacteria</taxon>
        <taxon>Burkholderiales</taxon>
        <taxon>Burkholderiaceae</taxon>
        <taxon>Ralstonia</taxon>
        <taxon>Ralstonia solanacearum species complex</taxon>
    </lineage>
</organism>
<protein>
    <submittedName>
        <fullName evidence="1">Uncharacterized protein</fullName>
    </submittedName>
</protein>
<proteinExistence type="predicted"/>